<dbReference type="Proteomes" id="UP000244867">
    <property type="component" value="Unassembled WGS sequence"/>
</dbReference>
<keyword evidence="2" id="KW-0812">Transmembrane</keyword>
<evidence type="ECO:0000256" key="1">
    <source>
        <dbReference type="SAM" id="MobiDB-lite"/>
    </source>
</evidence>
<sequence length="198" mass="21231">MSSPAVQIRHRVPRLINSKASAAVEKARLTVVPRARTRAPKVPFVTLVTLVLISGVVGLLLFNTSMQQASFAATSLEDEATNLAAREQTLQMELEDLRNPQRVAMQAQDMGMVVPAAPTFLGLDGTVRGEKVPALPENKLDLTPPAPIKPKILAPEPTVVKVTAEPTPTTTETGKNKAGKNKAGKNKVDQSAQGRRSR</sequence>
<keyword evidence="2" id="KW-1133">Transmembrane helix</keyword>
<comment type="caution">
    <text evidence="3">The sequence shown here is derived from an EMBL/GenBank/DDBJ whole genome shotgun (WGS) entry which is preliminary data.</text>
</comment>
<keyword evidence="2" id="KW-0472">Membrane</keyword>
<gene>
    <name evidence="3" type="ORF">C7S10_12405</name>
</gene>
<reference evidence="3 4" key="1">
    <citation type="submission" date="2018-03" db="EMBL/GenBank/DDBJ databases">
        <authorList>
            <person name="Keele B.F."/>
        </authorList>
    </citation>
    <scope>NUCLEOTIDE SEQUENCE [LARGE SCALE GENOMIC DNA]</scope>
    <source>
        <strain evidence="3 4">IB-3</strain>
    </source>
</reference>
<dbReference type="AlphaFoldDB" id="A0A2R7YXF1"/>
<feature type="transmembrane region" description="Helical" evidence="2">
    <location>
        <begin position="42"/>
        <end position="62"/>
    </location>
</feature>
<dbReference type="EMBL" id="PYXZ01000005">
    <property type="protein sequence ID" value="PUA80559.1"/>
    <property type="molecule type" value="Genomic_DNA"/>
</dbReference>
<feature type="compositionally biased region" description="Low complexity" evidence="1">
    <location>
        <begin position="149"/>
        <end position="173"/>
    </location>
</feature>
<organism evidence="3 4">
    <name type="scientific">Nocardioides currus</name>
    <dbReference type="NCBI Taxonomy" id="2133958"/>
    <lineage>
        <taxon>Bacteria</taxon>
        <taxon>Bacillati</taxon>
        <taxon>Actinomycetota</taxon>
        <taxon>Actinomycetes</taxon>
        <taxon>Propionibacteriales</taxon>
        <taxon>Nocardioidaceae</taxon>
        <taxon>Nocardioides</taxon>
    </lineage>
</organism>
<dbReference type="RefSeq" id="WP_108344753.1">
    <property type="nucleotide sequence ID" value="NZ_PYXZ01000005.1"/>
</dbReference>
<evidence type="ECO:0000313" key="3">
    <source>
        <dbReference type="EMBL" id="PUA80559.1"/>
    </source>
</evidence>
<evidence type="ECO:0000313" key="4">
    <source>
        <dbReference type="Proteomes" id="UP000244867"/>
    </source>
</evidence>
<dbReference type="OrthoDB" id="3790001at2"/>
<feature type="region of interest" description="Disordered" evidence="1">
    <location>
        <begin position="136"/>
        <end position="198"/>
    </location>
</feature>
<evidence type="ECO:0008006" key="5">
    <source>
        <dbReference type="Google" id="ProtNLM"/>
    </source>
</evidence>
<accession>A0A2R7YXF1</accession>
<evidence type="ECO:0000256" key="2">
    <source>
        <dbReference type="SAM" id="Phobius"/>
    </source>
</evidence>
<name>A0A2R7YXF1_9ACTN</name>
<feature type="compositionally biased region" description="Polar residues" evidence="1">
    <location>
        <begin position="189"/>
        <end position="198"/>
    </location>
</feature>
<proteinExistence type="predicted"/>
<protein>
    <recommendedName>
        <fullName evidence="5">Cell division protein FtsL</fullName>
    </recommendedName>
</protein>
<keyword evidence="4" id="KW-1185">Reference proteome</keyword>